<dbReference type="RefSeq" id="WP_228393233.1">
    <property type="nucleotide sequence ID" value="NZ_BAAAIK010000002.1"/>
</dbReference>
<dbReference type="GO" id="GO:0043527">
    <property type="term" value="C:tRNA methyltransferase complex"/>
    <property type="evidence" value="ECO:0007669"/>
    <property type="project" value="TreeGrafter"/>
</dbReference>
<dbReference type="PANTHER" id="PTHR23417:SF14">
    <property type="entry name" value="PENTACOTRIPEPTIDE-REPEAT REGION OF PRORP DOMAIN-CONTAINING PROTEIN"/>
    <property type="match status" value="1"/>
</dbReference>
<dbReference type="PANTHER" id="PTHR23417">
    <property type="entry name" value="3-DEOXY-D-MANNO-OCTULOSONIC-ACID TRANSFERASE/TRNA GUANINE-N 7 - -METHYLTRANSFERASE"/>
    <property type="match status" value="1"/>
</dbReference>
<comment type="caution">
    <text evidence="7">Lacks conserved residue(s) required for the propagation of feature annotation.</text>
</comment>
<evidence type="ECO:0000256" key="1">
    <source>
        <dbReference type="ARBA" id="ARBA00000142"/>
    </source>
</evidence>
<dbReference type="CDD" id="cd02440">
    <property type="entry name" value="AdoMet_MTases"/>
    <property type="match status" value="1"/>
</dbReference>
<dbReference type="Proteomes" id="UP000319516">
    <property type="component" value="Unassembled WGS sequence"/>
</dbReference>
<feature type="region of interest" description="Disordered" evidence="8">
    <location>
        <begin position="1"/>
        <end position="25"/>
    </location>
</feature>
<feature type="binding site" evidence="7">
    <location>
        <position position="71"/>
    </location>
    <ligand>
        <name>S-adenosyl-L-methionine</name>
        <dbReference type="ChEBI" id="CHEBI:59789"/>
    </ligand>
</feature>
<keyword evidence="3 7" id="KW-0489">Methyltransferase</keyword>
<dbReference type="EMBL" id="VFOP01000001">
    <property type="protein sequence ID" value="TQL50858.1"/>
    <property type="molecule type" value="Genomic_DNA"/>
</dbReference>
<evidence type="ECO:0000256" key="3">
    <source>
        <dbReference type="ARBA" id="ARBA00022603"/>
    </source>
</evidence>
<feature type="binding site" evidence="7">
    <location>
        <begin position="214"/>
        <end position="217"/>
    </location>
    <ligand>
        <name>substrate</name>
    </ligand>
</feature>
<gene>
    <name evidence="7" type="primary">trmB</name>
    <name evidence="9" type="ORF">FB467_1978</name>
</gene>
<dbReference type="SUPFAM" id="SSF53335">
    <property type="entry name" value="S-adenosyl-L-methionine-dependent methyltransferases"/>
    <property type="match status" value="1"/>
</dbReference>
<evidence type="ECO:0000256" key="8">
    <source>
        <dbReference type="SAM" id="MobiDB-lite"/>
    </source>
</evidence>
<feature type="binding site" evidence="7">
    <location>
        <position position="182"/>
    </location>
    <ligand>
        <name>substrate</name>
    </ligand>
</feature>
<comment type="pathway">
    <text evidence="7">tRNA modification; N(7)-methylguanine-tRNA biosynthesis.</text>
</comment>
<dbReference type="InterPro" id="IPR003358">
    <property type="entry name" value="tRNA_(Gua-N-7)_MeTrfase_Trmb"/>
</dbReference>
<feature type="binding site" evidence="7">
    <location>
        <position position="146"/>
    </location>
    <ligand>
        <name>S-adenosyl-L-methionine</name>
        <dbReference type="ChEBI" id="CHEBI:59789"/>
    </ligand>
</feature>
<sequence length="236" mass="26482">MSTGPRLARTRSFTRRGDRMPPRHHAAYDRLSPRYVVQVPPDGDAGVTTVDPAYRLDREREFGRLAPLVVEIGSGSGDALRHGAAERPDWDFLALEVWRPGIAQTMARMGEDPLPNIRFVEVDAGQALGTLLGPGEVHEVWTFFPDPWPKNRHHKRRLVAPPFADAVHRVLAPGGLWRLATDWADYADHMRGVLDADDRFELVSTERAPLRPVTRFERKGIAAGRSITDLAYQRLG</sequence>
<comment type="similarity">
    <text evidence="7">Belongs to the class I-like SAM-binding methyltransferase superfamily. TrmB family.</text>
</comment>
<evidence type="ECO:0000256" key="7">
    <source>
        <dbReference type="HAMAP-Rule" id="MF_01057"/>
    </source>
</evidence>
<proteinExistence type="inferred from homology"/>
<comment type="catalytic activity">
    <reaction evidence="1 7">
        <text>guanosine(46) in tRNA + S-adenosyl-L-methionine = N(7)-methylguanosine(46) in tRNA + S-adenosyl-L-homocysteine</text>
        <dbReference type="Rhea" id="RHEA:42708"/>
        <dbReference type="Rhea" id="RHEA-COMP:10188"/>
        <dbReference type="Rhea" id="RHEA-COMP:10189"/>
        <dbReference type="ChEBI" id="CHEBI:57856"/>
        <dbReference type="ChEBI" id="CHEBI:59789"/>
        <dbReference type="ChEBI" id="CHEBI:74269"/>
        <dbReference type="ChEBI" id="CHEBI:74480"/>
        <dbReference type="EC" id="2.1.1.33"/>
    </reaction>
</comment>
<dbReference type="InterPro" id="IPR029063">
    <property type="entry name" value="SAM-dependent_MTases_sf"/>
</dbReference>
<feature type="compositionally biased region" description="Basic and acidic residues" evidence="8">
    <location>
        <begin position="15"/>
        <end position="25"/>
    </location>
</feature>
<dbReference type="NCBIfam" id="TIGR00091">
    <property type="entry name" value="tRNA (guanosine(46)-N7)-methyltransferase TrmB"/>
    <property type="match status" value="1"/>
</dbReference>
<keyword evidence="10" id="KW-1185">Reference proteome</keyword>
<organism evidence="9 10">
    <name type="scientific">Ornithinicoccus hortensis</name>
    <dbReference type="NCBI Taxonomy" id="82346"/>
    <lineage>
        <taxon>Bacteria</taxon>
        <taxon>Bacillati</taxon>
        <taxon>Actinomycetota</taxon>
        <taxon>Actinomycetes</taxon>
        <taxon>Micrococcales</taxon>
        <taxon>Intrasporangiaceae</taxon>
        <taxon>Ornithinicoccus</taxon>
    </lineage>
</organism>
<comment type="caution">
    <text evidence="9">The sequence shown here is derived from an EMBL/GenBank/DDBJ whole genome shotgun (WGS) entry which is preliminary data.</text>
</comment>
<dbReference type="InterPro" id="IPR055361">
    <property type="entry name" value="tRNA_methyltr_TrmB_bact"/>
</dbReference>
<dbReference type="HAMAP" id="MF_01057">
    <property type="entry name" value="tRNA_methyltr_TrmB"/>
    <property type="match status" value="1"/>
</dbReference>
<accession>A0A542YS07</accession>
<dbReference type="Gene3D" id="3.40.50.150">
    <property type="entry name" value="Vaccinia Virus protein VP39"/>
    <property type="match status" value="1"/>
</dbReference>
<protein>
    <recommendedName>
        <fullName evidence="7">tRNA (guanine-N(7)-)-methyltransferase</fullName>
        <ecNumber evidence="7">2.1.1.33</ecNumber>
    </recommendedName>
    <alternativeName>
        <fullName evidence="7">tRNA (guanine(46)-N(7))-methyltransferase</fullName>
    </alternativeName>
    <alternativeName>
        <fullName evidence="7">tRNA(m7G46)-methyltransferase</fullName>
    </alternativeName>
</protein>
<evidence type="ECO:0000256" key="4">
    <source>
        <dbReference type="ARBA" id="ARBA00022679"/>
    </source>
</evidence>
<dbReference type="AlphaFoldDB" id="A0A542YS07"/>
<keyword evidence="5 7" id="KW-0949">S-adenosyl-L-methionine</keyword>
<comment type="function">
    <text evidence="2 7">Catalyzes the formation of N(7)-methylguanine at position 46 (m7G46) in tRNA.</text>
</comment>
<name>A0A542YS07_9MICO</name>
<feature type="binding site" evidence="7">
    <location>
        <position position="96"/>
    </location>
    <ligand>
        <name>S-adenosyl-L-methionine</name>
        <dbReference type="ChEBI" id="CHEBI:59789"/>
    </ligand>
</feature>
<feature type="binding site" evidence="7">
    <location>
        <position position="150"/>
    </location>
    <ligand>
        <name>substrate</name>
    </ligand>
</feature>
<reference evidence="9 10" key="1">
    <citation type="submission" date="2019-06" db="EMBL/GenBank/DDBJ databases">
        <title>Sequencing the genomes of 1000 actinobacteria strains.</title>
        <authorList>
            <person name="Klenk H.-P."/>
        </authorList>
    </citation>
    <scope>NUCLEOTIDE SEQUENCE [LARGE SCALE GENOMIC DNA]</scope>
    <source>
        <strain evidence="9 10">DSM 12335</strain>
    </source>
</reference>
<evidence type="ECO:0000313" key="9">
    <source>
        <dbReference type="EMBL" id="TQL50858.1"/>
    </source>
</evidence>
<dbReference type="EC" id="2.1.1.33" evidence="7"/>
<keyword evidence="6 7" id="KW-0819">tRNA processing</keyword>
<dbReference type="PROSITE" id="PS51625">
    <property type="entry name" value="SAM_MT_TRMB"/>
    <property type="match status" value="1"/>
</dbReference>
<evidence type="ECO:0000256" key="6">
    <source>
        <dbReference type="ARBA" id="ARBA00022694"/>
    </source>
</evidence>
<evidence type="ECO:0000256" key="2">
    <source>
        <dbReference type="ARBA" id="ARBA00003015"/>
    </source>
</evidence>
<dbReference type="Pfam" id="PF02390">
    <property type="entry name" value="Methyltransf_4"/>
    <property type="match status" value="1"/>
</dbReference>
<feature type="binding site" evidence="7">
    <location>
        <position position="123"/>
    </location>
    <ligand>
        <name>S-adenosyl-L-methionine</name>
        <dbReference type="ChEBI" id="CHEBI:59789"/>
    </ligand>
</feature>
<dbReference type="UniPathway" id="UPA00989"/>
<evidence type="ECO:0000256" key="5">
    <source>
        <dbReference type="ARBA" id="ARBA00022691"/>
    </source>
</evidence>
<keyword evidence="4 7" id="KW-0808">Transferase</keyword>
<evidence type="ECO:0000313" key="10">
    <source>
        <dbReference type="Proteomes" id="UP000319516"/>
    </source>
</evidence>
<dbReference type="GO" id="GO:0008176">
    <property type="term" value="F:tRNA (guanine(46)-N7)-methyltransferase activity"/>
    <property type="evidence" value="ECO:0007669"/>
    <property type="project" value="UniProtKB-UniRule"/>
</dbReference>